<dbReference type="SMART" id="SM00589">
    <property type="entry name" value="PRY"/>
    <property type="match status" value="1"/>
</dbReference>
<dbReference type="Proteomes" id="UP001174136">
    <property type="component" value="Unassembled WGS sequence"/>
</dbReference>
<accession>A0AA47M738</accession>
<dbReference type="Gene3D" id="2.60.120.920">
    <property type="match status" value="1"/>
</dbReference>
<evidence type="ECO:0000256" key="3">
    <source>
        <dbReference type="ARBA" id="ARBA00022614"/>
    </source>
</evidence>
<dbReference type="Pfam" id="PF17776">
    <property type="entry name" value="NLRC4_HD2"/>
    <property type="match status" value="1"/>
</dbReference>
<keyword evidence="4" id="KW-0677">Repeat</keyword>
<dbReference type="SMART" id="SM00449">
    <property type="entry name" value="SPRY"/>
    <property type="match status" value="1"/>
</dbReference>
<dbReference type="FunFam" id="3.80.10.10:FF:000100">
    <property type="entry name" value="Si:dkey-11n14.1"/>
    <property type="match status" value="1"/>
</dbReference>
<name>A0AA47M738_MERPO</name>
<dbReference type="InterPro" id="IPR001611">
    <property type="entry name" value="Leu-rich_rpt"/>
</dbReference>
<feature type="compositionally biased region" description="Basic and acidic residues" evidence="7">
    <location>
        <begin position="52"/>
        <end position="63"/>
    </location>
</feature>
<protein>
    <submittedName>
        <fullName evidence="10">NACHT, LRR and PYD domains-containing protein 12</fullName>
    </submittedName>
</protein>
<dbReference type="Pfam" id="PF14484">
    <property type="entry name" value="FISNA"/>
    <property type="match status" value="1"/>
</dbReference>
<evidence type="ECO:0000256" key="4">
    <source>
        <dbReference type="ARBA" id="ARBA00022737"/>
    </source>
</evidence>
<evidence type="ECO:0000256" key="7">
    <source>
        <dbReference type="SAM" id="MobiDB-lite"/>
    </source>
</evidence>
<evidence type="ECO:0000256" key="2">
    <source>
        <dbReference type="ARBA" id="ARBA00022490"/>
    </source>
</evidence>
<dbReference type="Pfam" id="PF13516">
    <property type="entry name" value="LRR_6"/>
    <property type="match status" value="5"/>
</dbReference>
<dbReference type="InterPro" id="IPR001870">
    <property type="entry name" value="B30.2/SPRY"/>
</dbReference>
<organism evidence="10 11">
    <name type="scientific">Merluccius polli</name>
    <name type="common">Benguela hake</name>
    <name type="synonym">Merluccius cadenati</name>
    <dbReference type="NCBI Taxonomy" id="89951"/>
    <lineage>
        <taxon>Eukaryota</taxon>
        <taxon>Metazoa</taxon>
        <taxon>Chordata</taxon>
        <taxon>Craniata</taxon>
        <taxon>Vertebrata</taxon>
        <taxon>Euteleostomi</taxon>
        <taxon>Actinopterygii</taxon>
        <taxon>Neopterygii</taxon>
        <taxon>Teleostei</taxon>
        <taxon>Neoteleostei</taxon>
        <taxon>Acanthomorphata</taxon>
        <taxon>Zeiogadaria</taxon>
        <taxon>Gadariae</taxon>
        <taxon>Gadiformes</taxon>
        <taxon>Gadoidei</taxon>
        <taxon>Merlucciidae</taxon>
        <taxon>Merluccius</taxon>
    </lineage>
</organism>
<dbReference type="InterPro" id="IPR003879">
    <property type="entry name" value="Butyrophylin_SPRY"/>
</dbReference>
<feature type="domain" description="B30.2/SPRY" evidence="8">
    <location>
        <begin position="1091"/>
        <end position="1290"/>
    </location>
</feature>
<dbReference type="Pfam" id="PF17779">
    <property type="entry name" value="WHD_NOD2"/>
    <property type="match status" value="1"/>
</dbReference>
<keyword evidence="2" id="KW-0963">Cytoplasm</keyword>
<keyword evidence="11" id="KW-1185">Reference proteome</keyword>
<dbReference type="InterPro" id="IPR003877">
    <property type="entry name" value="SPRY_dom"/>
</dbReference>
<dbReference type="Gene3D" id="3.80.10.10">
    <property type="entry name" value="Ribonuclease Inhibitor"/>
    <property type="match status" value="2"/>
</dbReference>
<keyword evidence="3" id="KW-0433">Leucine-rich repeat</keyword>
<dbReference type="PROSITE" id="PS50837">
    <property type="entry name" value="NACHT"/>
    <property type="match status" value="1"/>
</dbReference>
<dbReference type="InterPro" id="IPR007111">
    <property type="entry name" value="NACHT_NTPase"/>
</dbReference>
<dbReference type="Pfam" id="PF05729">
    <property type="entry name" value="NACHT"/>
    <property type="match status" value="1"/>
</dbReference>
<dbReference type="SUPFAM" id="SSF52047">
    <property type="entry name" value="RNI-like"/>
    <property type="match status" value="1"/>
</dbReference>
<comment type="caution">
    <text evidence="10">The sequence shown here is derived from an EMBL/GenBank/DDBJ whole genome shotgun (WGS) entry which is preliminary data.</text>
</comment>
<evidence type="ECO:0000313" key="11">
    <source>
        <dbReference type="Proteomes" id="UP001174136"/>
    </source>
</evidence>
<dbReference type="FunFam" id="3.40.50.300:FF:001524">
    <property type="entry name" value="Si:dkey-126g1.7"/>
    <property type="match status" value="1"/>
</dbReference>
<dbReference type="Gene3D" id="3.40.50.300">
    <property type="entry name" value="P-loop containing nucleotide triphosphate hydrolases"/>
    <property type="match status" value="1"/>
</dbReference>
<dbReference type="InterPro" id="IPR032675">
    <property type="entry name" value="LRR_dom_sf"/>
</dbReference>
<dbReference type="PRINTS" id="PR01407">
    <property type="entry name" value="BUTYPHLNCDUF"/>
</dbReference>
<dbReference type="SMART" id="SM00368">
    <property type="entry name" value="LRR_RI"/>
    <property type="match status" value="10"/>
</dbReference>
<dbReference type="GO" id="GO:0005737">
    <property type="term" value="C:cytoplasm"/>
    <property type="evidence" value="ECO:0007669"/>
    <property type="project" value="UniProtKB-SubCell"/>
</dbReference>
<dbReference type="SMART" id="SM01288">
    <property type="entry name" value="FISNA"/>
    <property type="match status" value="1"/>
</dbReference>
<feature type="domain" description="NACHT" evidence="9">
    <location>
        <begin position="286"/>
        <end position="420"/>
    </location>
</feature>
<keyword evidence="6" id="KW-0067">ATP-binding</keyword>
<dbReference type="InterPro" id="IPR013320">
    <property type="entry name" value="ConA-like_dom_sf"/>
</dbReference>
<sequence length="1290" mass="144292">MDEETEEGGPPSKTTLPEQQERADSPGPSCVSMKSDWSMGEPWNFKDGNQSVEKRRVQQERADSPGPSCVSMKSDRSMGEPWNFKDGNQSVEKRRHQERSKVTSAQSVQQYQTELIKRAEEDAHAFLDKELKKLWRGHFPDYPQCSETQREEDKEVVDGEEEEQRRRAIEGVVDITVLCLKQLKQEELADSLQSKHFAVKCQHKLKSRLKEKTQRVFEGVPKAGQATDLNEIYTDIFITEGHSGDVNQEHEVRLIETASRKPAKEETPIKCEDILKPLPGQDQPIRTIMTTGVAGIGKTILTHKFTLDWAEGKANQDIHFTFPFTFRELNLLKGKEFSLVGLLHHFFIETKEAGICRYDRFQVVFILDGLDECRLPLDFQKNRIWTDVTALTSVDVLLTNLIRGYLLPSARIWITTRPAAANQIPAECVGMVTEVRGFTDPQKEEYFRKRFRKKTLASKIISHVKKSRSLHIMCHIPVFCWISATVMEDLFTTSQRGEDTVMEDFFTTSQRGEDMPNTVTQMYSHFLRVQSIQGDRKYHGRAETDPHWSSGSKKIIVSLGKLAFKQLEKGNLIFYEADLKECGIDIRAASVYSGVFTQIFKEECGLYQDKVFCFVHLSFQEFLAALHVFLTFRNTGVNLLSEEQPTSRRDELLLYQSAVDKALLSENGHLDLFLRFLLGLSLETNQILLRGLLGQTGSSSQTSQRTVGYIKEKIDGDLSPERSINLFHCLNELNDRSLVEDIQRYLTSGSLSKKSLSPAQWSALVFILLTSEEELDVFDLKKYSASEEALLRLLPVVKASKTSLLNGCHLSERCCEALASVLSSNSSSLRELDLRTNDLQDSGVKLLSAGLGSPHCRLETLRLNVCNLSEFCCEALASVLSSNSSSLRELDLRINDLQDSGVELLSAGLGSPHCRLETLRLNGCHRSERCCEALASVLSSNSSSLRELDLRTSDLQDSGVKLLSAGLGSPHCRLETLRLNGCKLSEFCCEALASVLSSNSSSLRELDLSTNDLQDSGVKLLSAGLGSPHCRLETLRLSGCMVTQEGCASLASALSSNPSHLRELDLSYNHPAGDSGVTLLSAGLEDPGWRLDTLSVEHGGEWRLRPDACGLTLDPNTAHRCLSLSEDHRKVMRAEEDQSHPDHPERFDSWSQVLCREGLTDRCYWEVERRGEVEIGVTYRGITRRGGGVDSELGGNNKSWSLYCHYDGGYTVWYDGSQTFISLPSSDSTRVGVFVDRPAGSLSFYRVSPGVGGSSHTLTHIHTFWTTFTQEDLLPAFGLWSGSSASLCGL</sequence>
<dbReference type="InterPro" id="IPR051261">
    <property type="entry name" value="NLR"/>
</dbReference>
<dbReference type="SUPFAM" id="SSF49899">
    <property type="entry name" value="Concanavalin A-like lectins/glucanases"/>
    <property type="match status" value="1"/>
</dbReference>
<dbReference type="Pfam" id="PF13765">
    <property type="entry name" value="PRY"/>
    <property type="match status" value="1"/>
</dbReference>
<dbReference type="InterPro" id="IPR006574">
    <property type="entry name" value="PRY"/>
</dbReference>
<dbReference type="InterPro" id="IPR029495">
    <property type="entry name" value="NACHT-assoc"/>
</dbReference>
<dbReference type="InterPro" id="IPR027417">
    <property type="entry name" value="P-loop_NTPase"/>
</dbReference>
<dbReference type="PANTHER" id="PTHR24106">
    <property type="entry name" value="NACHT, LRR AND CARD DOMAINS-CONTAINING"/>
    <property type="match status" value="1"/>
</dbReference>
<gene>
    <name evidence="10" type="primary">NLRP12_31</name>
    <name evidence="10" type="ORF">N1851_029418</name>
</gene>
<reference evidence="10" key="1">
    <citation type="journal article" date="2023" name="Front. Mar. Sci.">
        <title>A new Merluccius polli reference genome to investigate the effects of global change in West African waters.</title>
        <authorList>
            <person name="Mateo J.L."/>
            <person name="Blanco-Fernandez C."/>
            <person name="Garcia-Vazquez E."/>
            <person name="Machado-Schiaffino G."/>
        </authorList>
    </citation>
    <scope>NUCLEOTIDE SEQUENCE</scope>
    <source>
        <strain evidence="10">C29</strain>
        <tissue evidence="10">Fin</tissue>
    </source>
</reference>
<feature type="region of interest" description="Disordered" evidence="7">
    <location>
        <begin position="1"/>
        <end position="106"/>
    </location>
</feature>
<dbReference type="PROSITE" id="PS50188">
    <property type="entry name" value="B302_SPRY"/>
    <property type="match status" value="1"/>
</dbReference>
<dbReference type="FunFam" id="3.80.10.10:FF:001632">
    <property type="entry name" value="Uncharacterized protein"/>
    <property type="match status" value="1"/>
</dbReference>
<dbReference type="InterPro" id="IPR041075">
    <property type="entry name" value="NOD1/2_WH"/>
</dbReference>
<dbReference type="GO" id="GO:0005524">
    <property type="term" value="F:ATP binding"/>
    <property type="evidence" value="ECO:0007669"/>
    <property type="project" value="UniProtKB-KW"/>
</dbReference>
<proteinExistence type="predicted"/>
<dbReference type="InterPro" id="IPR041267">
    <property type="entry name" value="NLRP_HD2"/>
</dbReference>
<comment type="subcellular location">
    <subcellularLocation>
        <location evidence="1">Cytoplasm</location>
    </subcellularLocation>
</comment>
<evidence type="ECO:0000259" key="9">
    <source>
        <dbReference type="PROSITE" id="PS50837"/>
    </source>
</evidence>
<dbReference type="EMBL" id="JAOPHQ010005562">
    <property type="protein sequence ID" value="KAK0134864.1"/>
    <property type="molecule type" value="Genomic_DNA"/>
</dbReference>
<evidence type="ECO:0000256" key="1">
    <source>
        <dbReference type="ARBA" id="ARBA00004496"/>
    </source>
</evidence>
<evidence type="ECO:0000256" key="6">
    <source>
        <dbReference type="ARBA" id="ARBA00022840"/>
    </source>
</evidence>
<evidence type="ECO:0000313" key="10">
    <source>
        <dbReference type="EMBL" id="KAK0134864.1"/>
    </source>
</evidence>
<evidence type="ECO:0000256" key="5">
    <source>
        <dbReference type="ARBA" id="ARBA00022741"/>
    </source>
</evidence>
<dbReference type="InterPro" id="IPR043136">
    <property type="entry name" value="B30.2/SPRY_sf"/>
</dbReference>
<dbReference type="CDD" id="cd16040">
    <property type="entry name" value="SPRY_PRY_SNTX"/>
    <property type="match status" value="1"/>
</dbReference>
<evidence type="ECO:0000259" key="8">
    <source>
        <dbReference type="PROSITE" id="PS50188"/>
    </source>
</evidence>
<dbReference type="Pfam" id="PF00622">
    <property type="entry name" value="SPRY"/>
    <property type="match status" value="1"/>
</dbReference>
<keyword evidence="5" id="KW-0547">Nucleotide-binding</keyword>